<evidence type="ECO:0000313" key="4">
    <source>
        <dbReference type="Proteomes" id="UP000198510"/>
    </source>
</evidence>
<dbReference type="Gene3D" id="3.30.830.10">
    <property type="entry name" value="Metalloenzyme, LuxS/M16 peptidase-like"/>
    <property type="match status" value="2"/>
</dbReference>
<dbReference type="EMBL" id="FNFO01000007">
    <property type="protein sequence ID" value="SDL67909.1"/>
    <property type="molecule type" value="Genomic_DNA"/>
</dbReference>
<evidence type="ECO:0000259" key="1">
    <source>
        <dbReference type="Pfam" id="PF00675"/>
    </source>
</evidence>
<dbReference type="GO" id="GO:0046872">
    <property type="term" value="F:metal ion binding"/>
    <property type="evidence" value="ECO:0007669"/>
    <property type="project" value="InterPro"/>
</dbReference>
<proteinExistence type="predicted"/>
<name>A0A1G9M0Y6_9BACT</name>
<dbReference type="InterPro" id="IPR011765">
    <property type="entry name" value="Pept_M16_N"/>
</dbReference>
<dbReference type="STRING" id="1075417.SAMN05421823_107230"/>
<gene>
    <name evidence="3" type="ORF">SAMN05421823_107230</name>
</gene>
<dbReference type="Pfam" id="PF05193">
    <property type="entry name" value="Peptidase_M16_C"/>
    <property type="match status" value="1"/>
</dbReference>
<reference evidence="3 4" key="1">
    <citation type="submission" date="2016-10" db="EMBL/GenBank/DDBJ databases">
        <authorList>
            <person name="de Groot N.N."/>
        </authorList>
    </citation>
    <scope>NUCLEOTIDE SEQUENCE [LARGE SCALE GENOMIC DNA]</scope>
    <source>
        <strain evidence="3 4">DSM 25186</strain>
    </source>
</reference>
<feature type="domain" description="Peptidase M16 N-terminal" evidence="1">
    <location>
        <begin position="39"/>
        <end position="153"/>
    </location>
</feature>
<dbReference type="InterPro" id="IPR050361">
    <property type="entry name" value="MPP/UQCRC_Complex"/>
</dbReference>
<dbReference type="InterPro" id="IPR007863">
    <property type="entry name" value="Peptidase_M16_C"/>
</dbReference>
<dbReference type="Pfam" id="PF00675">
    <property type="entry name" value="Peptidase_M16"/>
    <property type="match status" value="1"/>
</dbReference>
<keyword evidence="4" id="KW-1185">Reference proteome</keyword>
<dbReference type="InterPro" id="IPR011249">
    <property type="entry name" value="Metalloenz_LuxS/M16"/>
</dbReference>
<dbReference type="AlphaFoldDB" id="A0A1G9M0Y6"/>
<dbReference type="PANTHER" id="PTHR11851">
    <property type="entry name" value="METALLOPROTEASE"/>
    <property type="match status" value="1"/>
</dbReference>
<evidence type="ECO:0000259" key="2">
    <source>
        <dbReference type="Pfam" id="PF05193"/>
    </source>
</evidence>
<protein>
    <submittedName>
        <fullName evidence="3">Predicted Zn-dependent peptidase</fullName>
    </submittedName>
</protein>
<feature type="domain" description="Peptidase M16 C-terminal" evidence="2">
    <location>
        <begin position="185"/>
        <end position="360"/>
    </location>
</feature>
<dbReference type="SUPFAM" id="SSF63411">
    <property type="entry name" value="LuxS/MPP-like metallohydrolase"/>
    <property type="match status" value="2"/>
</dbReference>
<sequence>MMQQLDRTLAPSYHPITDLTLVQAQTHYLSNGLPVHVVHAGTQPIVSAELVFPAGNWYEPAKGVAFFLSKMLTEGTQQRSGADLMEAFSAYGSFLQVSHSQDHFYVHVYSLRRYLRPVLALLCEVITEASLPADELENIRKIQLQNLQVNRQKTSFMAGRAYRNLIFGDAHPYGGGAQEEDLAAITQPQLQAYYEERIQSLAGADLILSGDCDATVLAEVEATLGQLTRQPLRDSPAIPPVPPAAKRHETIAFPASLQSTVRMGQHLFTKDHPDLFRFKVLNEVFGGYFGSRLMKNIREEKGFTYGIYSGYSAFLHAGLWVIGADVKKEATLQTLEEIYHEMDVLRQELIPENELTTVRNYMLGSLAGSITTPFALADKFKSIYYHNLGYDYYDRFVDTIRTVTAEELRETARLYFDPEKLVEAIAGGRE</sequence>
<accession>A0A1G9M0Y6</accession>
<organism evidence="3 4">
    <name type="scientific">Catalinimonas alkaloidigena</name>
    <dbReference type="NCBI Taxonomy" id="1075417"/>
    <lineage>
        <taxon>Bacteria</taxon>
        <taxon>Pseudomonadati</taxon>
        <taxon>Bacteroidota</taxon>
        <taxon>Cytophagia</taxon>
        <taxon>Cytophagales</taxon>
        <taxon>Catalimonadaceae</taxon>
        <taxon>Catalinimonas</taxon>
    </lineage>
</organism>
<evidence type="ECO:0000313" key="3">
    <source>
        <dbReference type="EMBL" id="SDL67909.1"/>
    </source>
</evidence>
<dbReference type="OrthoDB" id="9811314at2"/>
<dbReference type="RefSeq" id="WP_089684628.1">
    <property type="nucleotide sequence ID" value="NZ_FNFO01000007.1"/>
</dbReference>
<dbReference type="PANTHER" id="PTHR11851:SF224">
    <property type="entry name" value="PROCESSING PROTEASE"/>
    <property type="match status" value="1"/>
</dbReference>
<dbReference type="Proteomes" id="UP000198510">
    <property type="component" value="Unassembled WGS sequence"/>
</dbReference>